<name>A0A0E3ZRH3_9BACT</name>
<reference evidence="1 2" key="1">
    <citation type="journal article" date="2014" name="Curr. Microbiol.">
        <title>Spirosoma radiotolerans sp. nov., a gamma-radiation-resistant bacterium isolated from gamma ray-irradiated soil.</title>
        <authorList>
            <person name="Lee J.J."/>
            <person name="Srinivasan S."/>
            <person name="Lim S."/>
            <person name="Joe M."/>
            <person name="Im S."/>
            <person name="Bae S.I."/>
            <person name="Park K.R."/>
            <person name="Han J.H."/>
            <person name="Park S.H."/>
            <person name="Joo B.M."/>
            <person name="Park S.J."/>
            <person name="Kim M.K."/>
        </authorList>
    </citation>
    <scope>NUCLEOTIDE SEQUENCE [LARGE SCALE GENOMIC DNA]</scope>
    <source>
        <strain evidence="1 2">DG5A</strain>
    </source>
</reference>
<dbReference type="PATRIC" id="fig|1379870.5.peg.363"/>
<evidence type="ECO:0000313" key="1">
    <source>
        <dbReference type="EMBL" id="AKD53798.1"/>
    </source>
</evidence>
<dbReference type="Proteomes" id="UP000033054">
    <property type="component" value="Chromosome"/>
</dbReference>
<protein>
    <submittedName>
        <fullName evidence="1">Uncharacterized protein</fullName>
    </submittedName>
</protein>
<accession>A0A0E3ZRH3</accession>
<organism evidence="1 2">
    <name type="scientific">Spirosoma radiotolerans</name>
    <dbReference type="NCBI Taxonomy" id="1379870"/>
    <lineage>
        <taxon>Bacteria</taxon>
        <taxon>Pseudomonadati</taxon>
        <taxon>Bacteroidota</taxon>
        <taxon>Cytophagia</taxon>
        <taxon>Cytophagales</taxon>
        <taxon>Cytophagaceae</taxon>
        <taxon>Spirosoma</taxon>
    </lineage>
</organism>
<dbReference type="AlphaFoldDB" id="A0A0E3ZRH3"/>
<sequence length="198" mass="23371">MSRSSTYKDNYNDLLKFSLADLKRHGYMVGWFSAALTWTRNGNKRATINIVVNLNLLQQGNYVQLDYTVDSRPISYRIKLIQIPSNLGKGFVWYFICPLTGERCRTLYKAGDYFSSRKAQRGTLYESQTYSKHYRWIDKTFGPDFKLDAAYDELFKPYVKKHYRNKPTPKAKKVLRWTEIADKSKKTKLKSLEEYLVR</sequence>
<gene>
    <name evidence="1" type="ORF">SD10_01655</name>
</gene>
<proteinExistence type="predicted"/>
<evidence type="ECO:0000313" key="2">
    <source>
        <dbReference type="Proteomes" id="UP000033054"/>
    </source>
</evidence>
<dbReference type="HOGENOM" id="CLU_1388446_0_0_10"/>
<keyword evidence="2" id="KW-1185">Reference proteome</keyword>
<dbReference type="EMBL" id="CP010429">
    <property type="protein sequence ID" value="AKD53798.1"/>
    <property type="molecule type" value="Genomic_DNA"/>
</dbReference>
<dbReference type="STRING" id="1379870.SD10_01655"/>
<dbReference type="RefSeq" id="WP_046375390.1">
    <property type="nucleotide sequence ID" value="NZ_CP010429.1"/>
</dbReference>
<dbReference type="KEGG" id="srd:SD10_01655"/>